<sequence length="149" mass="16371">MAFCAKPVALALIVAALLAAVHADTACQRARVRDQRNSNPYVIHECDSAGNYVSKQKTVGTPHWYWCYTPDGDVIVGPSRKIETCACPSEQYRVREANRANRKSDPEPACANTGHFVPLQSDASHKWCVNKDTGAVTKQRVPQAQNLSC</sequence>
<keyword evidence="1" id="KW-1015">Disulfide bond</keyword>
<dbReference type="InterPro" id="IPR000716">
    <property type="entry name" value="Thyroglobulin_1"/>
</dbReference>
<organism evidence="4 5">
    <name type="scientific">Gryllus longicercus</name>
    <dbReference type="NCBI Taxonomy" id="2509291"/>
    <lineage>
        <taxon>Eukaryota</taxon>
        <taxon>Metazoa</taxon>
        <taxon>Ecdysozoa</taxon>
        <taxon>Arthropoda</taxon>
        <taxon>Hexapoda</taxon>
        <taxon>Insecta</taxon>
        <taxon>Pterygota</taxon>
        <taxon>Neoptera</taxon>
        <taxon>Polyneoptera</taxon>
        <taxon>Orthoptera</taxon>
        <taxon>Ensifera</taxon>
        <taxon>Gryllidea</taxon>
        <taxon>Grylloidea</taxon>
        <taxon>Gryllidae</taxon>
        <taxon>Gryllinae</taxon>
        <taxon>Gryllus</taxon>
    </lineage>
</organism>
<dbReference type="Proteomes" id="UP001378592">
    <property type="component" value="Unassembled WGS sequence"/>
</dbReference>
<keyword evidence="5" id="KW-1185">Reference proteome</keyword>
<evidence type="ECO:0000259" key="3">
    <source>
        <dbReference type="Pfam" id="PF00086"/>
    </source>
</evidence>
<dbReference type="InterPro" id="IPR036857">
    <property type="entry name" value="Thyroglobulin_1_sf"/>
</dbReference>
<feature type="signal peptide" evidence="2">
    <location>
        <begin position="1"/>
        <end position="23"/>
    </location>
</feature>
<comment type="caution">
    <text evidence="4">The sequence shown here is derived from an EMBL/GenBank/DDBJ whole genome shotgun (WGS) entry which is preliminary data.</text>
</comment>
<gene>
    <name evidence="4" type="ORF">R5R35_006170</name>
</gene>
<dbReference type="SUPFAM" id="SSF57610">
    <property type="entry name" value="Thyroglobulin type-1 domain"/>
    <property type="match status" value="2"/>
</dbReference>
<accession>A0AAN9VH05</accession>
<dbReference type="EMBL" id="JAZDUA010000224">
    <property type="protein sequence ID" value="KAK7863633.1"/>
    <property type="molecule type" value="Genomic_DNA"/>
</dbReference>
<evidence type="ECO:0000256" key="2">
    <source>
        <dbReference type="SAM" id="SignalP"/>
    </source>
</evidence>
<reference evidence="4 5" key="1">
    <citation type="submission" date="2024-03" db="EMBL/GenBank/DDBJ databases">
        <title>The genome assembly and annotation of the cricket Gryllus longicercus Weissman &amp; Gray.</title>
        <authorList>
            <person name="Szrajer S."/>
            <person name="Gray D."/>
            <person name="Ylla G."/>
        </authorList>
    </citation>
    <scope>NUCLEOTIDE SEQUENCE [LARGE SCALE GENOMIC DNA]</scope>
    <source>
        <strain evidence="4">DAG 2021-001</strain>
        <tissue evidence="4">Whole body minus gut</tissue>
    </source>
</reference>
<feature type="domain" description="Thyroglobulin type-1" evidence="3">
    <location>
        <begin position="103"/>
        <end position="149"/>
    </location>
</feature>
<proteinExistence type="predicted"/>
<dbReference type="AlphaFoldDB" id="A0AAN9VH05"/>
<dbReference type="Gene3D" id="4.10.800.10">
    <property type="entry name" value="Thyroglobulin type-1"/>
    <property type="match status" value="2"/>
</dbReference>
<evidence type="ECO:0000256" key="1">
    <source>
        <dbReference type="ARBA" id="ARBA00023157"/>
    </source>
</evidence>
<feature type="chain" id="PRO_5043004810" description="Thyroglobulin type-1 domain-containing protein" evidence="2">
    <location>
        <begin position="24"/>
        <end position="149"/>
    </location>
</feature>
<dbReference type="Pfam" id="PF00086">
    <property type="entry name" value="Thyroglobulin_1"/>
    <property type="match status" value="1"/>
</dbReference>
<keyword evidence="2" id="KW-0732">Signal</keyword>
<protein>
    <recommendedName>
        <fullName evidence="3">Thyroglobulin type-1 domain-containing protein</fullName>
    </recommendedName>
</protein>
<evidence type="ECO:0000313" key="4">
    <source>
        <dbReference type="EMBL" id="KAK7863633.1"/>
    </source>
</evidence>
<evidence type="ECO:0000313" key="5">
    <source>
        <dbReference type="Proteomes" id="UP001378592"/>
    </source>
</evidence>
<name>A0AAN9VH05_9ORTH</name>